<dbReference type="GO" id="GO:0016593">
    <property type="term" value="C:Cdc73/Paf1 complex"/>
    <property type="evidence" value="ECO:0007669"/>
    <property type="project" value="TreeGrafter"/>
</dbReference>
<evidence type="ECO:0000256" key="2">
    <source>
        <dbReference type="ARBA" id="ARBA00022803"/>
    </source>
</evidence>
<dbReference type="InterPro" id="IPR031101">
    <property type="entry name" value="Ctr9"/>
</dbReference>
<dbReference type="Gene3D" id="1.25.40.10">
    <property type="entry name" value="Tetratricopeptide repeat domain"/>
    <property type="match status" value="3"/>
</dbReference>
<sequence length="885" mass="97989">MALSQGALNAMEEAHELFSQADLKSAKELLVSTLFEGSQQDDVFDVCCMRAALAVMEGEAPDESLRNIPESSRKNAARSYLDGVSYLARGSLRIARLKFEELLRADKTFGLAYLGLAAIAFSQKLYQESFGCFRRTLEYLGPAAPPLTRVGLAMCAYHLKDNLLAKRFVERALEVNPDDALAKLVLVVLLVEDRQLRKLVETVGDLRRIAPGNTVVVQRVADLAYFKAVSQHAVKERASSLRTLALSVLPNTNVLQTAYAHFQAGRVSSAAGDLQDAKKLLTEATQAAPELVAASIHLCKVLIQLGEHSEALSTLKSLDAKYAPERETLEMLLVLESEDGHHEIAMDYARRLASLAPNESSTWRLSAWAHRLDTAGALKLLQQCKTSFDKAGVAVPWQLRADIAAVNPDAAIADLEGLVKERVDASDGENPAVAALMFNVALKYERVDVDRAMRWYTDIVRQFPALAEPYFRLHHLCTEKKWHGQALKWMALLQQARPTDTLHTVYTANTLDKLGRQSTAVSLLTNAANKTKSIHLAIALGSMYLWSAQQSSRKALRYLNFAKNRFEYALGKDPANLLGAHGLASCTGALSLANEAQLALERIRELQPNDPYVVDNVQSHIANVLVTCDSFRAARASLEPLRNKSPGQYSALAFCYVGTNEFHKAIRVLEAGLEVYPNYPSLVYNGALVYCAGVMHELLPQNCTFLTEEAANVLRGWMASGLRLAHTFNQTKPPSWFEAGAAAQQFVCHVARYTYHLKDRMYSLQKAGTGEKLRSVRDAEGWKRKFQERNEELEEAKRLAEEKRQDAELQLAETYAALQERQLHIAQPNPYAAAQGADMVFPTDDFENGKREREDDSNGAATNLDELGMTEALALGGMFMDDPQE</sequence>
<accession>A0A0S4IRK7</accession>
<keyword evidence="6" id="KW-1185">Reference proteome</keyword>
<dbReference type="SUPFAM" id="SSF81901">
    <property type="entry name" value="HCP-like"/>
    <property type="match status" value="1"/>
</dbReference>
<feature type="compositionally biased region" description="Basic and acidic residues" evidence="4">
    <location>
        <begin position="847"/>
        <end position="856"/>
    </location>
</feature>
<evidence type="ECO:0000256" key="4">
    <source>
        <dbReference type="SAM" id="MobiDB-lite"/>
    </source>
</evidence>
<keyword evidence="3" id="KW-0175">Coiled coil</keyword>
<dbReference type="GO" id="GO:0006368">
    <property type="term" value="P:transcription elongation by RNA polymerase II"/>
    <property type="evidence" value="ECO:0007669"/>
    <property type="project" value="TreeGrafter"/>
</dbReference>
<dbReference type="SUPFAM" id="SSF48452">
    <property type="entry name" value="TPR-like"/>
    <property type="match status" value="2"/>
</dbReference>
<evidence type="ECO:0000313" key="5">
    <source>
        <dbReference type="EMBL" id="CUF08403.1"/>
    </source>
</evidence>
<feature type="coiled-coil region" evidence="3">
    <location>
        <begin position="776"/>
        <end position="817"/>
    </location>
</feature>
<evidence type="ECO:0000256" key="3">
    <source>
        <dbReference type="SAM" id="Coils"/>
    </source>
</evidence>
<evidence type="ECO:0008006" key="7">
    <source>
        <dbReference type="Google" id="ProtNLM"/>
    </source>
</evidence>
<dbReference type="GO" id="GO:0000993">
    <property type="term" value="F:RNA polymerase II complex binding"/>
    <property type="evidence" value="ECO:0007669"/>
    <property type="project" value="TreeGrafter"/>
</dbReference>
<dbReference type="EMBL" id="CYKH01000238">
    <property type="protein sequence ID" value="CUF08403.1"/>
    <property type="molecule type" value="Genomic_DNA"/>
</dbReference>
<dbReference type="PANTHER" id="PTHR14027:SF2">
    <property type="entry name" value="RNA POLYMERASE-ASSOCIATED PROTEIN CTR9 HOMOLOG"/>
    <property type="match status" value="1"/>
</dbReference>
<protein>
    <recommendedName>
        <fullName evidence="7">RNA polymerase-associated protein CTR9</fullName>
    </recommendedName>
</protein>
<dbReference type="Proteomes" id="UP000051952">
    <property type="component" value="Unassembled WGS sequence"/>
</dbReference>
<dbReference type="OrthoDB" id="343875at2759"/>
<evidence type="ECO:0000313" key="6">
    <source>
        <dbReference type="Proteomes" id="UP000051952"/>
    </source>
</evidence>
<gene>
    <name evidence="5" type="ORF">BSAL_59075</name>
</gene>
<organism evidence="5 6">
    <name type="scientific">Bodo saltans</name>
    <name type="common">Flagellated protozoan</name>
    <dbReference type="NCBI Taxonomy" id="75058"/>
    <lineage>
        <taxon>Eukaryota</taxon>
        <taxon>Discoba</taxon>
        <taxon>Euglenozoa</taxon>
        <taxon>Kinetoplastea</taxon>
        <taxon>Metakinetoplastina</taxon>
        <taxon>Eubodonida</taxon>
        <taxon>Bodonidae</taxon>
        <taxon>Bodo</taxon>
    </lineage>
</organism>
<keyword evidence="1" id="KW-0677">Repeat</keyword>
<dbReference type="Pfam" id="PF14559">
    <property type="entry name" value="TPR_19"/>
    <property type="match status" value="1"/>
</dbReference>
<dbReference type="AlphaFoldDB" id="A0A0S4IRK7"/>
<proteinExistence type="predicted"/>
<dbReference type="InterPro" id="IPR011990">
    <property type="entry name" value="TPR-like_helical_dom_sf"/>
</dbReference>
<dbReference type="SMART" id="SM00028">
    <property type="entry name" value="TPR"/>
    <property type="match status" value="5"/>
</dbReference>
<dbReference type="GO" id="GO:0006355">
    <property type="term" value="P:regulation of DNA-templated transcription"/>
    <property type="evidence" value="ECO:0007669"/>
    <property type="project" value="InterPro"/>
</dbReference>
<dbReference type="InterPro" id="IPR019734">
    <property type="entry name" value="TPR_rpt"/>
</dbReference>
<dbReference type="VEuPathDB" id="TriTrypDB:BSAL_59075"/>
<dbReference type="PANTHER" id="PTHR14027">
    <property type="entry name" value="RNA POLYMERASE-ASSOCIATED PROTEIN CTR9"/>
    <property type="match status" value="1"/>
</dbReference>
<evidence type="ECO:0000256" key="1">
    <source>
        <dbReference type="ARBA" id="ARBA00022737"/>
    </source>
</evidence>
<name>A0A0S4IRK7_BODSA</name>
<reference evidence="6" key="1">
    <citation type="submission" date="2015-09" db="EMBL/GenBank/DDBJ databases">
        <authorList>
            <consortium name="Pathogen Informatics"/>
        </authorList>
    </citation>
    <scope>NUCLEOTIDE SEQUENCE [LARGE SCALE GENOMIC DNA]</scope>
    <source>
        <strain evidence="6">Lake Konstanz</strain>
    </source>
</reference>
<feature type="region of interest" description="Disordered" evidence="4">
    <location>
        <begin position="843"/>
        <end position="866"/>
    </location>
</feature>
<dbReference type="OMA" id="HRANVKM"/>
<keyword evidence="2" id="KW-0802">TPR repeat</keyword>